<evidence type="ECO:0000259" key="1">
    <source>
        <dbReference type="PROSITE" id="PS50004"/>
    </source>
</evidence>
<sequence length="1151" mass="132282">MIDSLKKTISIMPNLPPFFNGKISGILTLSVLDISWYNNSVKNTYVLFEWTGCQEKQKLLTSKYSKITYDIRTSYKSFLHYLSTCTLRCSVKSYENKTLAYATMKNVLIEQDNQLIRALPLMNNEKIVGTLKLCFNVKTFNDTSFDHDIKILKQFGIQNETKNNEEFYYSEIFKHGKNLRVRPISSSSLRSNKSKEELTSDYLMGKNMDPDEEEEALNTLRTMPNNSAESLVSAAEKIGIYSPPQSPLHIQGSTKIMAVKNPGIKNMKKSCEKLNKSEFKTDFSKKLHKAPVPKDDVHLHLSILSINVYRTVKSLQNYSNSTYIVQCLKDQEPYKLLRFITKHVDHNVVKFKNVTQSSRLEGSTVKGVTIKVYVRLLSQRYPIILGETKQMLDWTGFSTTFNVPRFIKVPLWNNDKITGHLSLSYEFSRTPTIQKYENSFSENQEENIIDNIEHKTQQNKLIEISNPGGTKNKKNVEDYKDTILYQTKDQMYMYNKLYPESIENNFENELPLNEFPKIESTKVTKEKEIQTNFEVRQLNKSIQTQIKTSNVAIQVSSDELEDPLDKLDNYDIHNIFRCTHEFTFNIEKKCDSRFNYVTYQFPECITNNIGKVVSCCRTFRTFGNTNILHLIILPTTIPLETYFYNNYKKAAIVLNLYKNNDDSPEKVSLLISHLIDMANKFKTSHIAKNIIINNNLSIPELSNNNVKVQIHYKRVYHSFPSPEQKLKNSCVSSYKTLKKNSKIIVDLTESDSEDTINKTYTLIKHNDRLIDLTTEISTQTDPIPVKISHNSITQTENDLLPNCIIIDDDIISTKNETENIMNTDIIDIVKNQPNFTNTKITQDTKIVDRKLYNSDIFKAKVTIIEGFNLPTVKLSGDTMPTAPTTYVIMEDCGESNLSTSFVVQQTNPVWNSEWTVIIPKNNLIEEKWLILGLWCKKYKNEYAGHDPKRDIRLGFILIDLSALENDLNKAYGLYDVISETEEHRGKIKVAIEQLNSIDPCINNNFMPQPRNERNIIQTKNSNKSKSQKSNDGLINEMMGKLQIEDNFLTETRNPSNPVAVKDEKCDQCIDITKDALQKFSKTPLKNTAANSSSNECFYNNDNLFDNIGTLSSVTSWTSSSDDILCSNNSQIVNNILNNKTKMNRIKQIIRG</sequence>
<dbReference type="InterPro" id="IPR057537">
    <property type="entry name" value="C2_C2CD3_N"/>
</dbReference>
<feature type="domain" description="C2" evidence="1">
    <location>
        <begin position="842"/>
        <end position="974"/>
    </location>
</feature>
<accession>A0A2S2P636</accession>
<dbReference type="InterPro" id="IPR035892">
    <property type="entry name" value="C2_domain_sf"/>
</dbReference>
<gene>
    <name evidence="2" type="ORF">g.150726</name>
</gene>
<dbReference type="PROSITE" id="PS50004">
    <property type="entry name" value="C2"/>
    <property type="match status" value="1"/>
</dbReference>
<dbReference type="SUPFAM" id="SSF49562">
    <property type="entry name" value="C2 domain (Calcium/lipid-binding domain, CaLB)"/>
    <property type="match status" value="1"/>
</dbReference>
<dbReference type="InterPro" id="IPR000008">
    <property type="entry name" value="C2_dom"/>
</dbReference>
<dbReference type="AlphaFoldDB" id="A0A2S2P636"/>
<dbReference type="Pfam" id="PF00168">
    <property type="entry name" value="C2"/>
    <property type="match status" value="1"/>
</dbReference>
<name>A0A2S2P636_SCHGA</name>
<evidence type="ECO:0000313" key="2">
    <source>
        <dbReference type="EMBL" id="MBY24356.1"/>
    </source>
</evidence>
<dbReference type="Gene3D" id="2.60.40.150">
    <property type="entry name" value="C2 domain"/>
    <property type="match status" value="1"/>
</dbReference>
<protein>
    <recommendedName>
        <fullName evidence="1">C2 domain-containing protein</fullName>
    </recommendedName>
</protein>
<dbReference type="EMBL" id="GGMR01011737">
    <property type="protein sequence ID" value="MBY24356.1"/>
    <property type="molecule type" value="Transcribed_RNA"/>
</dbReference>
<organism evidence="2">
    <name type="scientific">Schizaphis graminum</name>
    <name type="common">Green bug aphid</name>
    <dbReference type="NCBI Taxonomy" id="13262"/>
    <lineage>
        <taxon>Eukaryota</taxon>
        <taxon>Metazoa</taxon>
        <taxon>Ecdysozoa</taxon>
        <taxon>Arthropoda</taxon>
        <taxon>Hexapoda</taxon>
        <taxon>Insecta</taxon>
        <taxon>Pterygota</taxon>
        <taxon>Neoptera</taxon>
        <taxon>Paraneoptera</taxon>
        <taxon>Hemiptera</taxon>
        <taxon>Sternorrhyncha</taxon>
        <taxon>Aphidomorpha</taxon>
        <taxon>Aphidoidea</taxon>
        <taxon>Aphididae</taxon>
        <taxon>Aphidini</taxon>
        <taxon>Schizaphis</taxon>
    </lineage>
</organism>
<dbReference type="SMART" id="SM00239">
    <property type="entry name" value="C2"/>
    <property type="match status" value="1"/>
</dbReference>
<dbReference type="Pfam" id="PF25339">
    <property type="entry name" value="C2_C2CD3_N"/>
    <property type="match status" value="1"/>
</dbReference>
<proteinExistence type="predicted"/>
<reference evidence="2" key="1">
    <citation type="submission" date="2018-04" db="EMBL/GenBank/DDBJ databases">
        <title>Transcriptome of Schizaphis graminum biotype I.</title>
        <authorList>
            <person name="Scully E.D."/>
            <person name="Geib S.M."/>
            <person name="Palmer N.A."/>
            <person name="Koch K."/>
            <person name="Bradshaw J."/>
            <person name="Heng-Moss T."/>
            <person name="Sarath G."/>
        </authorList>
    </citation>
    <scope>NUCLEOTIDE SEQUENCE</scope>
</reference>